<gene>
    <name evidence="6" type="ORF">ACFQZ7_10310</name>
</gene>
<comment type="similarity">
    <text evidence="1">Belongs to the LysR transcriptional regulatory family.</text>
</comment>
<dbReference type="EMBL" id="JBHTIO010000044">
    <property type="protein sequence ID" value="MFD0898115.1"/>
    <property type="molecule type" value="Genomic_DNA"/>
</dbReference>
<dbReference type="Proteomes" id="UP001597104">
    <property type="component" value="Unassembled WGS sequence"/>
</dbReference>
<dbReference type="InterPro" id="IPR000847">
    <property type="entry name" value="LysR_HTH_N"/>
</dbReference>
<name>A0ABW3EED0_9LACO</name>
<dbReference type="InterPro" id="IPR005119">
    <property type="entry name" value="LysR_subst-bd"/>
</dbReference>
<dbReference type="Pfam" id="PF00126">
    <property type="entry name" value="HTH_1"/>
    <property type="match status" value="1"/>
</dbReference>
<dbReference type="InterPro" id="IPR036390">
    <property type="entry name" value="WH_DNA-bd_sf"/>
</dbReference>
<keyword evidence="4" id="KW-0804">Transcription</keyword>
<dbReference type="RefSeq" id="WP_137636419.1">
    <property type="nucleotide sequence ID" value="NZ_BJDN01000001.1"/>
</dbReference>
<dbReference type="SUPFAM" id="SSF46785">
    <property type="entry name" value="Winged helix' DNA-binding domain"/>
    <property type="match status" value="1"/>
</dbReference>
<protein>
    <submittedName>
        <fullName evidence="6">LysR family transcriptional regulator</fullName>
    </submittedName>
</protein>
<keyword evidence="3" id="KW-0238">DNA-binding</keyword>
<accession>A0ABW3EED0</accession>
<evidence type="ECO:0000256" key="1">
    <source>
        <dbReference type="ARBA" id="ARBA00009437"/>
    </source>
</evidence>
<dbReference type="Gene3D" id="1.10.10.10">
    <property type="entry name" value="Winged helix-like DNA-binding domain superfamily/Winged helix DNA-binding domain"/>
    <property type="match status" value="1"/>
</dbReference>
<evidence type="ECO:0000313" key="6">
    <source>
        <dbReference type="EMBL" id="MFD0898115.1"/>
    </source>
</evidence>
<proteinExistence type="inferred from homology"/>
<dbReference type="PROSITE" id="PS50931">
    <property type="entry name" value="HTH_LYSR"/>
    <property type="match status" value="1"/>
</dbReference>
<evidence type="ECO:0000256" key="2">
    <source>
        <dbReference type="ARBA" id="ARBA00023015"/>
    </source>
</evidence>
<dbReference type="Pfam" id="PF03466">
    <property type="entry name" value="LysR_substrate"/>
    <property type="match status" value="1"/>
</dbReference>
<dbReference type="CDD" id="cd08434">
    <property type="entry name" value="PBP2_GltC_like"/>
    <property type="match status" value="1"/>
</dbReference>
<evidence type="ECO:0000256" key="4">
    <source>
        <dbReference type="ARBA" id="ARBA00023163"/>
    </source>
</evidence>
<evidence type="ECO:0000259" key="5">
    <source>
        <dbReference type="PROSITE" id="PS50931"/>
    </source>
</evidence>
<dbReference type="PRINTS" id="PR00039">
    <property type="entry name" value="HTHLYSR"/>
</dbReference>
<dbReference type="PANTHER" id="PTHR30126:SF39">
    <property type="entry name" value="HTH-TYPE TRANSCRIPTIONAL REGULATOR CYSL"/>
    <property type="match status" value="1"/>
</dbReference>
<dbReference type="InterPro" id="IPR036388">
    <property type="entry name" value="WH-like_DNA-bd_sf"/>
</dbReference>
<sequence>MNLYHLRYFSVLAETENYTQAAKMLSITQPSLSNAIHSLEQEVHVQLFAKQGRNVYLTPAGHQFVQQVDQALAILDRGVAEIQQSTQRNTLIKVAGLRTLSTKWLPNTAHNFLAAHPETDTRFKFSNDTGLSPDIIANLREEKYDVAFCSKVDDQNDIDYFPIAEQELVVITPLDHPLAKKKAITLTETLPYDQITFSTRSGLYPVMQRLFSECGGQPNSAYSIEEDQAVAGLVANNFGIAVVPNMSSLKTMPIRIIPLTFPKWKRVFYMATLKQHYLTPAVQQFVDFVKAQRQQ</sequence>
<keyword evidence="2" id="KW-0805">Transcription regulation</keyword>
<evidence type="ECO:0000256" key="3">
    <source>
        <dbReference type="ARBA" id="ARBA00023125"/>
    </source>
</evidence>
<dbReference type="PANTHER" id="PTHR30126">
    <property type="entry name" value="HTH-TYPE TRANSCRIPTIONAL REGULATOR"/>
    <property type="match status" value="1"/>
</dbReference>
<feature type="domain" description="HTH lysR-type" evidence="5">
    <location>
        <begin position="1"/>
        <end position="58"/>
    </location>
</feature>
<dbReference type="SUPFAM" id="SSF53850">
    <property type="entry name" value="Periplasmic binding protein-like II"/>
    <property type="match status" value="1"/>
</dbReference>
<keyword evidence="7" id="KW-1185">Reference proteome</keyword>
<reference evidence="7" key="1">
    <citation type="journal article" date="2019" name="Int. J. Syst. Evol. Microbiol.">
        <title>The Global Catalogue of Microorganisms (GCM) 10K type strain sequencing project: providing services to taxonomists for standard genome sequencing and annotation.</title>
        <authorList>
            <consortium name="The Broad Institute Genomics Platform"/>
            <consortium name="The Broad Institute Genome Sequencing Center for Infectious Disease"/>
            <person name="Wu L."/>
            <person name="Ma J."/>
        </authorList>
    </citation>
    <scope>NUCLEOTIDE SEQUENCE [LARGE SCALE GENOMIC DNA]</scope>
    <source>
        <strain evidence="7">CCM 8925</strain>
    </source>
</reference>
<evidence type="ECO:0000313" key="7">
    <source>
        <dbReference type="Proteomes" id="UP001597104"/>
    </source>
</evidence>
<organism evidence="6 7">
    <name type="scientific">Loigolactobacillus binensis</name>
    <dbReference type="NCBI Taxonomy" id="2559922"/>
    <lineage>
        <taxon>Bacteria</taxon>
        <taxon>Bacillati</taxon>
        <taxon>Bacillota</taxon>
        <taxon>Bacilli</taxon>
        <taxon>Lactobacillales</taxon>
        <taxon>Lactobacillaceae</taxon>
        <taxon>Loigolactobacillus</taxon>
    </lineage>
</organism>
<dbReference type="Gene3D" id="3.40.190.290">
    <property type="match status" value="1"/>
</dbReference>
<comment type="caution">
    <text evidence="6">The sequence shown here is derived from an EMBL/GenBank/DDBJ whole genome shotgun (WGS) entry which is preliminary data.</text>
</comment>